<reference evidence="1 2" key="1">
    <citation type="submission" date="2015-10" db="EMBL/GenBank/DDBJ databases">
        <title>Draft Genome of Actinomyces odontolyticus subsp. actinosynbacter strain XH001.</title>
        <authorList>
            <person name="Mclean J.S."/>
            <person name="He X."/>
        </authorList>
    </citation>
    <scope>NUCLEOTIDE SEQUENCE [LARGE SCALE GENOMIC DNA]</scope>
    <source>
        <strain evidence="1 2">XH001</strain>
    </source>
</reference>
<dbReference type="EMBL" id="LLVT01000002">
    <property type="protein sequence ID" value="KSW10878.1"/>
    <property type="molecule type" value="Genomic_DNA"/>
</dbReference>
<organism evidence="1 2">
    <name type="scientific">Schaalia odontolytica</name>
    <dbReference type="NCBI Taxonomy" id="1660"/>
    <lineage>
        <taxon>Bacteria</taxon>
        <taxon>Bacillati</taxon>
        <taxon>Actinomycetota</taxon>
        <taxon>Actinomycetes</taxon>
        <taxon>Actinomycetales</taxon>
        <taxon>Actinomycetaceae</taxon>
        <taxon>Schaalia</taxon>
    </lineage>
</organism>
<gene>
    <name evidence="1" type="ORF">APY09_05225</name>
</gene>
<dbReference type="OrthoDB" id="3252635at2"/>
<dbReference type="Gene3D" id="3.40.120.10">
    <property type="entry name" value="Alpha-D-Glucose-1,6-Bisphosphate, subunit A, domain 3"/>
    <property type="match status" value="1"/>
</dbReference>
<proteinExistence type="predicted"/>
<dbReference type="AlphaFoldDB" id="A0A0V8RS63"/>
<sequence>MTRCASPLLFAGIASFLSARTGGRFRLIIGYETPENQDAARDGAAIIEASGGHALLMPRALPAPLTAFSVRMVMADGAVYVRASGEALIYLGGRAIDRSREGALAPEAELALINEAVATCGDGSSLPRSQGGWESVGDGMIGAYVDRCASRIASLEPSGARAASVSIDEASGLLATLLERLGVPVVEEGAALSLSVSSDGRALSASVPEERVRAALADALSTSAAAPTGPGLYCVDPAFVLDADGLCAGATLAVLGA</sequence>
<evidence type="ECO:0000313" key="1">
    <source>
        <dbReference type="EMBL" id="KSW10878.1"/>
    </source>
</evidence>
<dbReference type="Proteomes" id="UP000054686">
    <property type="component" value="Unassembled WGS sequence"/>
</dbReference>
<name>A0A0V8RS63_9ACTO</name>
<protein>
    <submittedName>
        <fullName evidence="1">Phosphomannomutase</fullName>
    </submittedName>
</protein>
<dbReference type="RefSeq" id="WP_060566506.1">
    <property type="nucleotide sequence ID" value="NZ_CP040006.1"/>
</dbReference>
<accession>A0A0V8RS63</accession>
<comment type="caution">
    <text evidence="1">The sequence shown here is derived from an EMBL/GenBank/DDBJ whole genome shotgun (WGS) entry which is preliminary data.</text>
</comment>
<evidence type="ECO:0000313" key="2">
    <source>
        <dbReference type="Proteomes" id="UP000054686"/>
    </source>
</evidence>